<keyword evidence="1" id="KW-0812">Transmembrane</keyword>
<dbReference type="HOGENOM" id="CLU_135504_0_0_10"/>
<dbReference type="STRING" id="400092.PKOR_20425"/>
<dbReference type="Proteomes" id="UP000033109">
    <property type="component" value="Chromosome"/>
</dbReference>
<keyword evidence="3" id="KW-1185">Reference proteome</keyword>
<name>A0A0E3UYD0_9BACT</name>
<dbReference type="PATRIC" id="fig|400092.3.peg.4483"/>
<evidence type="ECO:0000256" key="1">
    <source>
        <dbReference type="SAM" id="Phobius"/>
    </source>
</evidence>
<dbReference type="KEGG" id="pko:PKOR_20425"/>
<dbReference type="OrthoDB" id="1524706at2"/>
<gene>
    <name evidence="2" type="ORF">PKOR_20425</name>
</gene>
<keyword evidence="1" id="KW-0472">Membrane</keyword>
<dbReference type="EMBL" id="CP009621">
    <property type="protein sequence ID" value="AKD05012.1"/>
    <property type="molecule type" value="Genomic_DNA"/>
</dbReference>
<reference evidence="2 3" key="1">
    <citation type="journal article" date="2015" name="Sci. Rep.">
        <title>Unraveling adaptation of Pontibacter korlensis to radiation and infertility in desert through complete genome and comparative transcriptomic analysis.</title>
        <authorList>
            <person name="Dai J."/>
            <person name="Dai W."/>
            <person name="Qiu C."/>
            <person name="Yang Z."/>
            <person name="Zhang Y."/>
            <person name="Zhou M."/>
            <person name="Zhang L."/>
            <person name="Fang C."/>
            <person name="Gao Q."/>
            <person name="Yang Q."/>
            <person name="Li X."/>
            <person name="Wang Z."/>
            <person name="Wang Z."/>
            <person name="Jia Z."/>
            <person name="Chen X."/>
        </authorList>
    </citation>
    <scope>NUCLEOTIDE SEQUENCE [LARGE SCALE GENOMIC DNA]</scope>
    <source>
        <strain evidence="2 3">X14-1T</strain>
    </source>
</reference>
<dbReference type="RefSeq" id="WP_046313142.1">
    <property type="nucleotide sequence ID" value="NZ_CBCSCY010000039.1"/>
</dbReference>
<proteinExistence type="predicted"/>
<organism evidence="2 3">
    <name type="scientific">Pontibacter korlensis</name>
    <dbReference type="NCBI Taxonomy" id="400092"/>
    <lineage>
        <taxon>Bacteria</taxon>
        <taxon>Pseudomonadati</taxon>
        <taxon>Bacteroidota</taxon>
        <taxon>Cytophagia</taxon>
        <taxon>Cytophagales</taxon>
        <taxon>Hymenobacteraceae</taxon>
        <taxon>Pontibacter</taxon>
    </lineage>
</organism>
<evidence type="ECO:0000313" key="3">
    <source>
        <dbReference type="Proteomes" id="UP000033109"/>
    </source>
</evidence>
<dbReference type="AlphaFoldDB" id="A0A0E3UYD0"/>
<feature type="transmembrane region" description="Helical" evidence="1">
    <location>
        <begin position="6"/>
        <end position="24"/>
    </location>
</feature>
<evidence type="ECO:0000313" key="2">
    <source>
        <dbReference type="EMBL" id="AKD05012.1"/>
    </source>
</evidence>
<protein>
    <submittedName>
        <fullName evidence="2">Uncharacterized protein</fullName>
    </submittedName>
</protein>
<accession>A0A0E3UYD0</accession>
<sequence>MDFESIIIGIISLAIFIVPVILIQRKQKGKSLERVKSLTALGEKHHIKIEQHDFCSNYAIGIDSVQHKLLYLKEGEQNNQEVLVDLSRVLNCSVNKAFRDVNHTRIMDKIELVFSFKEPKTPKLALTFYDKEISLTLNDELRLCEKWSVIVNETIQARPNGSAVEARKSTLALG</sequence>
<keyword evidence="1" id="KW-1133">Transmembrane helix</keyword>